<organism evidence="2">
    <name type="scientific">marine metagenome</name>
    <dbReference type="NCBI Taxonomy" id="408172"/>
    <lineage>
        <taxon>unclassified sequences</taxon>
        <taxon>metagenomes</taxon>
        <taxon>ecological metagenomes</taxon>
    </lineage>
</organism>
<sequence>MHEPVEHTEIPIGSERSFAVVFTIVFTLVALRPLLDDGAIRRWAILVAVVILLIGIAVPHVFVVPNRLWCRLGIALGSVTSQVVMVALFFLVLTPTGLAMRLFGKMPKDHGRLPDAAMSTYWIRRGKHENPMGSFRNQY</sequence>
<name>A0A381Z067_9ZZZZ</name>
<evidence type="ECO:0000313" key="2">
    <source>
        <dbReference type="EMBL" id="SVA82301.1"/>
    </source>
</evidence>
<reference evidence="2" key="1">
    <citation type="submission" date="2018-05" db="EMBL/GenBank/DDBJ databases">
        <authorList>
            <person name="Lanie J.A."/>
            <person name="Ng W.-L."/>
            <person name="Kazmierczak K.M."/>
            <person name="Andrzejewski T.M."/>
            <person name="Davidsen T.M."/>
            <person name="Wayne K.J."/>
            <person name="Tettelin H."/>
            <person name="Glass J.I."/>
            <person name="Rusch D."/>
            <person name="Podicherti R."/>
            <person name="Tsui H.-C.T."/>
            <person name="Winkler M.E."/>
        </authorList>
    </citation>
    <scope>NUCLEOTIDE SEQUENCE</scope>
</reference>
<dbReference type="InterPro" id="IPR045781">
    <property type="entry name" value="SxtJ"/>
</dbReference>
<protein>
    <recommendedName>
        <fullName evidence="3">SxtJ</fullName>
    </recommendedName>
</protein>
<gene>
    <name evidence="2" type="ORF">METZ01_LOCUS135155</name>
</gene>
<accession>A0A381Z067</accession>
<evidence type="ECO:0000256" key="1">
    <source>
        <dbReference type="SAM" id="Phobius"/>
    </source>
</evidence>
<keyword evidence="1" id="KW-0812">Transmembrane</keyword>
<feature type="transmembrane region" description="Helical" evidence="1">
    <location>
        <begin position="12"/>
        <end position="31"/>
    </location>
</feature>
<keyword evidence="1" id="KW-0472">Membrane</keyword>
<dbReference type="Pfam" id="PF19588">
    <property type="entry name" value="SxtJ"/>
    <property type="match status" value="1"/>
</dbReference>
<dbReference type="EMBL" id="UINC01019440">
    <property type="protein sequence ID" value="SVA82301.1"/>
    <property type="molecule type" value="Genomic_DNA"/>
</dbReference>
<keyword evidence="1" id="KW-1133">Transmembrane helix</keyword>
<evidence type="ECO:0008006" key="3">
    <source>
        <dbReference type="Google" id="ProtNLM"/>
    </source>
</evidence>
<proteinExistence type="predicted"/>
<feature type="transmembrane region" description="Helical" evidence="1">
    <location>
        <begin position="43"/>
        <end position="63"/>
    </location>
</feature>
<dbReference type="AlphaFoldDB" id="A0A381Z067"/>